<dbReference type="GO" id="GO:0015418">
    <property type="term" value="F:ABC-type quaternary ammonium compound transporting activity"/>
    <property type="evidence" value="ECO:0007669"/>
    <property type="project" value="UniProtKB-EC"/>
</dbReference>
<sequence length="320" mass="36604">MEVIRFKNIKKSYEKGRVIIDDLSFTIESGEFVTLVGKSGCGKTTLLKLINGIIKADEGNVIVEGKEISQWDIIELRRNIGYVIQQIGLFPHMSIGDNIAYVLNIKKTSKEEVDKRVRELINIVGISEDYLKKYPRELSGGQKQRIGVARALASNPDIILMDEPFGAVDEITRKSLQEEIKKIHKELKKTIIFVTHDIEEALKLGTKVVVLDKGKIVQYGTAKDMVFNVKNEFVKDLFGIKNFSSYLSFTKLSEVVQPISDDRKEYYEKMYRDKELPILIDDYTVMEAIKVLFENKYDKALVKNKQNVVVGQFSIGENYF</sequence>
<protein>
    <recommendedName>
        <fullName evidence="4">ABC-type quaternary amine transporter</fullName>
        <ecNumber evidence="4">7.6.2.9</ecNumber>
    </recommendedName>
</protein>
<reference evidence="6 8" key="1">
    <citation type="submission" date="2017-09" db="EMBL/GenBank/DDBJ databases">
        <authorList>
            <person name="Thomas P."/>
            <person name="Seyboldt C."/>
        </authorList>
    </citation>
    <scope>NUCLEOTIDE SEQUENCE [LARGE SCALE GENOMIC DNA]</scope>
    <source>
        <strain evidence="6 8">DSM 7534</strain>
    </source>
</reference>
<evidence type="ECO:0000313" key="7">
    <source>
        <dbReference type="EMBL" id="USS00669.1"/>
    </source>
</evidence>
<dbReference type="FunFam" id="3.40.50.300:FF:000425">
    <property type="entry name" value="Probable ABC transporter, ATP-binding subunit"/>
    <property type="match status" value="1"/>
</dbReference>
<dbReference type="EC" id="7.6.2.9" evidence="4"/>
<dbReference type="InterPro" id="IPR003593">
    <property type="entry name" value="AAA+_ATPase"/>
</dbReference>
<dbReference type="PANTHER" id="PTHR42781">
    <property type="entry name" value="SPERMIDINE/PUTRESCINE IMPORT ATP-BINDING PROTEIN POTA"/>
    <property type="match status" value="1"/>
</dbReference>
<keyword evidence="9" id="KW-1185">Reference proteome</keyword>
<evidence type="ECO:0000313" key="6">
    <source>
        <dbReference type="EMBL" id="AYE34091.1"/>
    </source>
</evidence>
<dbReference type="Pfam" id="PF00005">
    <property type="entry name" value="ABC_tran"/>
    <property type="match status" value="1"/>
</dbReference>
<dbReference type="RefSeq" id="WP_066679291.1">
    <property type="nucleotide sequence ID" value="NZ_CABMIZ010000077.1"/>
</dbReference>
<keyword evidence="3 6" id="KW-0067">ATP-binding</keyword>
<dbReference type="InterPro" id="IPR003439">
    <property type="entry name" value="ABC_transporter-like_ATP-bd"/>
</dbReference>
<proteinExistence type="predicted"/>
<evidence type="ECO:0000313" key="8">
    <source>
        <dbReference type="Proteomes" id="UP000280586"/>
    </source>
</evidence>
<evidence type="ECO:0000259" key="5">
    <source>
        <dbReference type="PROSITE" id="PS50893"/>
    </source>
</evidence>
<evidence type="ECO:0000256" key="2">
    <source>
        <dbReference type="ARBA" id="ARBA00022741"/>
    </source>
</evidence>
<dbReference type="PROSITE" id="PS00211">
    <property type="entry name" value="ABC_TRANSPORTER_1"/>
    <property type="match status" value="1"/>
</dbReference>
<reference evidence="7" key="2">
    <citation type="submission" date="2022-06" db="EMBL/GenBank/DDBJ databases">
        <authorList>
            <person name="Holder M.E."/>
            <person name="Ajami N.J."/>
            <person name="Petrosino J.F."/>
        </authorList>
    </citation>
    <scope>NUCLEOTIDE SEQUENCE</scope>
    <source>
        <strain evidence="7">RMA 8861</strain>
    </source>
</reference>
<dbReference type="GO" id="GO:0005524">
    <property type="term" value="F:ATP binding"/>
    <property type="evidence" value="ECO:0007669"/>
    <property type="project" value="UniProtKB-KW"/>
</dbReference>
<accession>A0A9N7PIX4</accession>
<dbReference type="EMBL" id="CP099799">
    <property type="protein sequence ID" value="USS00669.1"/>
    <property type="molecule type" value="Genomic_DNA"/>
</dbReference>
<dbReference type="PROSITE" id="PS50893">
    <property type="entry name" value="ABC_TRANSPORTER_2"/>
    <property type="match status" value="1"/>
</dbReference>
<keyword evidence="2" id="KW-0547">Nucleotide-binding</keyword>
<dbReference type="SUPFAM" id="SSF52540">
    <property type="entry name" value="P-loop containing nucleoside triphosphate hydrolases"/>
    <property type="match status" value="1"/>
</dbReference>
<dbReference type="Proteomes" id="UP001055437">
    <property type="component" value="Chromosome"/>
</dbReference>
<organism evidence="6 8">
    <name type="scientific">Clostridium septicum</name>
    <dbReference type="NCBI Taxonomy" id="1504"/>
    <lineage>
        <taxon>Bacteria</taxon>
        <taxon>Bacillati</taxon>
        <taxon>Bacillota</taxon>
        <taxon>Clostridia</taxon>
        <taxon>Eubacteriales</taxon>
        <taxon>Clostridiaceae</taxon>
        <taxon>Clostridium</taxon>
    </lineage>
</organism>
<dbReference type="InterPro" id="IPR050093">
    <property type="entry name" value="ABC_SmlMolc_Importer"/>
</dbReference>
<gene>
    <name evidence="6" type="ORF">CP523_06200</name>
    <name evidence="7" type="ORF">NH397_14485</name>
</gene>
<dbReference type="GeneID" id="303560263"/>
<dbReference type="AlphaFoldDB" id="A0A9N7PIX4"/>
<dbReference type="InterPro" id="IPR017871">
    <property type="entry name" value="ABC_transporter-like_CS"/>
</dbReference>
<dbReference type="PANTHER" id="PTHR42781:SF4">
    <property type="entry name" value="SPERMIDINE_PUTRESCINE IMPORT ATP-BINDING PROTEIN POTA"/>
    <property type="match status" value="1"/>
</dbReference>
<dbReference type="KEGG" id="csep:CP523_06200"/>
<evidence type="ECO:0000313" key="9">
    <source>
        <dbReference type="Proteomes" id="UP001055437"/>
    </source>
</evidence>
<name>A0A9N7PIX4_CLOSE</name>
<evidence type="ECO:0000256" key="3">
    <source>
        <dbReference type="ARBA" id="ARBA00022840"/>
    </source>
</evidence>
<dbReference type="Gene3D" id="3.40.50.300">
    <property type="entry name" value="P-loop containing nucleotide triphosphate hydrolases"/>
    <property type="match status" value="1"/>
</dbReference>
<feature type="domain" description="ABC transporter" evidence="5">
    <location>
        <begin position="4"/>
        <end position="238"/>
    </location>
</feature>
<evidence type="ECO:0000256" key="1">
    <source>
        <dbReference type="ARBA" id="ARBA00022448"/>
    </source>
</evidence>
<dbReference type="OrthoDB" id="9802264at2"/>
<dbReference type="EMBL" id="CP023671">
    <property type="protein sequence ID" value="AYE34091.1"/>
    <property type="molecule type" value="Genomic_DNA"/>
</dbReference>
<evidence type="ECO:0000256" key="4">
    <source>
        <dbReference type="ARBA" id="ARBA00066388"/>
    </source>
</evidence>
<dbReference type="SMART" id="SM00382">
    <property type="entry name" value="AAA"/>
    <property type="match status" value="1"/>
</dbReference>
<dbReference type="InterPro" id="IPR027417">
    <property type="entry name" value="P-loop_NTPase"/>
</dbReference>
<keyword evidence="1" id="KW-0813">Transport</keyword>
<dbReference type="GO" id="GO:0016887">
    <property type="term" value="F:ATP hydrolysis activity"/>
    <property type="evidence" value="ECO:0007669"/>
    <property type="project" value="InterPro"/>
</dbReference>
<dbReference type="Proteomes" id="UP000280586">
    <property type="component" value="Chromosome"/>
</dbReference>